<evidence type="ECO:0000313" key="3">
    <source>
        <dbReference type="Proteomes" id="UP000008289"/>
    </source>
</evidence>
<dbReference type="KEGG" id="det:DET0874"/>
<gene>
    <name evidence="2" type="ordered locus">DET0874</name>
</gene>
<organism evidence="2 3">
    <name type="scientific">Dehalococcoides mccartyi (strain ATCC BAA-2266 / KCTC 15142 / 195)</name>
    <name type="common">Dehalococcoides ethenogenes (strain 195)</name>
    <dbReference type="NCBI Taxonomy" id="243164"/>
    <lineage>
        <taxon>Bacteria</taxon>
        <taxon>Bacillati</taxon>
        <taxon>Chloroflexota</taxon>
        <taxon>Dehalococcoidia</taxon>
        <taxon>Dehalococcoidales</taxon>
        <taxon>Dehalococcoidaceae</taxon>
        <taxon>Dehalococcoides</taxon>
    </lineage>
</organism>
<evidence type="ECO:0000256" key="1">
    <source>
        <dbReference type="SAM" id="MobiDB-lite"/>
    </source>
</evidence>
<protein>
    <submittedName>
        <fullName evidence="2">Uncharacterized protein</fullName>
    </submittedName>
</protein>
<accession>Q3Z849</accession>
<name>Q3Z849_DEHM1</name>
<proteinExistence type="predicted"/>
<dbReference type="EMBL" id="CP000027">
    <property type="protein sequence ID" value="AAW39852.1"/>
    <property type="molecule type" value="Genomic_DNA"/>
</dbReference>
<feature type="region of interest" description="Disordered" evidence="1">
    <location>
        <begin position="24"/>
        <end position="57"/>
    </location>
</feature>
<dbReference type="HOGENOM" id="CLU_2665023_0_0_0"/>
<sequence>MFLCFNKYQKSKIFGMRVIKDDEHRKTEQRPIASSKLSESNAAAKHEGVSGRPYRSRTCDPLIKRYKEHVKRDTL</sequence>
<dbReference type="InParanoid" id="Q3Z849"/>
<keyword evidence="3" id="KW-1185">Reference proteome</keyword>
<evidence type="ECO:0000313" key="2">
    <source>
        <dbReference type="EMBL" id="AAW39852.1"/>
    </source>
</evidence>
<dbReference type="Proteomes" id="UP000008289">
    <property type="component" value="Chromosome"/>
</dbReference>
<dbReference type="AlphaFoldDB" id="Q3Z849"/>
<reference evidence="2 3" key="1">
    <citation type="journal article" date="2005" name="Science">
        <title>Genome sequence of the PCE-dechlorinating bacterium Dehalococcoides ethenogenes.</title>
        <authorList>
            <person name="Seshadri R."/>
            <person name="Adrian L."/>
            <person name="Fouts D.E."/>
            <person name="Eisen J.A."/>
            <person name="Phillippy A.M."/>
            <person name="Methe B.A."/>
            <person name="Ward N.L."/>
            <person name="Nelson W.C."/>
            <person name="Deboy R.T."/>
            <person name="Khouri H.M."/>
            <person name="Kolonay J.F."/>
            <person name="Dodson R.J."/>
            <person name="Daugherty S.C."/>
            <person name="Brinkac L.M."/>
            <person name="Sullivan S.A."/>
            <person name="Madupu R."/>
            <person name="Nelson K.E."/>
            <person name="Kang K.H."/>
            <person name="Impraim M."/>
            <person name="Tran K."/>
            <person name="Robinson J.M."/>
            <person name="Forberger H.A."/>
            <person name="Fraser C.M."/>
            <person name="Zinder S.H."/>
            <person name="Heidelberg J.F."/>
        </authorList>
    </citation>
    <scope>NUCLEOTIDE SEQUENCE [LARGE SCALE GENOMIC DNA]</scope>
    <source>
        <strain evidence="3">ATCC BAA-2266 / KCTC 15142 / 195</strain>
    </source>
</reference>